<reference evidence="3" key="1">
    <citation type="submission" date="2022-01" db="EMBL/GenBank/DDBJ databases">
        <title>Corynebacterium sp. nov isolated from isolated from the feces of the greater white-fronted geese (Anser albifrons) at Poyang Lake, PR China.</title>
        <authorList>
            <person name="Liu Q."/>
        </authorList>
    </citation>
    <scope>NUCLEOTIDE SEQUENCE</scope>
    <source>
        <strain evidence="3">JCM 32435</strain>
    </source>
</reference>
<feature type="region of interest" description="Disordered" evidence="1">
    <location>
        <begin position="113"/>
        <end position="134"/>
    </location>
</feature>
<organism evidence="3 4">
    <name type="scientific">Corynebacterium uropygiale</name>
    <dbReference type="NCBI Taxonomy" id="1775911"/>
    <lineage>
        <taxon>Bacteria</taxon>
        <taxon>Bacillati</taxon>
        <taxon>Actinomycetota</taxon>
        <taxon>Actinomycetes</taxon>
        <taxon>Mycobacteriales</taxon>
        <taxon>Corynebacteriaceae</taxon>
        <taxon>Corynebacterium</taxon>
    </lineage>
</organism>
<evidence type="ECO:0000313" key="4">
    <source>
        <dbReference type="Proteomes" id="UP001139336"/>
    </source>
</evidence>
<evidence type="ECO:0000256" key="2">
    <source>
        <dbReference type="SAM" id="Phobius"/>
    </source>
</evidence>
<dbReference type="GO" id="GO:0098662">
    <property type="term" value="P:inorganic cation transmembrane transport"/>
    <property type="evidence" value="ECO:0007669"/>
    <property type="project" value="InterPro"/>
</dbReference>
<gene>
    <name evidence="3" type="ORF">L1O03_00855</name>
</gene>
<keyword evidence="2" id="KW-0472">Membrane</keyword>
<accession>A0A9X1QQJ1</accession>
<evidence type="ECO:0000256" key="1">
    <source>
        <dbReference type="SAM" id="MobiDB-lite"/>
    </source>
</evidence>
<comment type="caution">
    <text evidence="3">The sequence shown here is derived from an EMBL/GenBank/DDBJ whole genome shotgun (WGS) entry which is preliminary data.</text>
</comment>
<evidence type="ECO:0000313" key="3">
    <source>
        <dbReference type="EMBL" id="MCF4005729.1"/>
    </source>
</evidence>
<dbReference type="AlphaFoldDB" id="A0A9X1QQJ1"/>
<protein>
    <submittedName>
        <fullName evidence="3">Na+/H+ antiporter subunit G</fullName>
    </submittedName>
</protein>
<feature type="transmembrane region" description="Helical" evidence="2">
    <location>
        <begin position="6"/>
        <end position="26"/>
    </location>
</feature>
<dbReference type="Proteomes" id="UP001139336">
    <property type="component" value="Unassembled WGS sequence"/>
</dbReference>
<name>A0A9X1QQJ1_9CORY</name>
<dbReference type="RefSeq" id="WP_236117534.1">
    <property type="nucleotide sequence ID" value="NZ_JAKGSI010000001.1"/>
</dbReference>
<proteinExistence type="predicted"/>
<keyword evidence="4" id="KW-1185">Reference proteome</keyword>
<feature type="transmembrane region" description="Helical" evidence="2">
    <location>
        <begin position="69"/>
        <end position="91"/>
    </location>
</feature>
<dbReference type="NCBIfam" id="NF009318">
    <property type="entry name" value="PRK12674.2-3"/>
    <property type="match status" value="1"/>
</dbReference>
<dbReference type="Pfam" id="PF03334">
    <property type="entry name" value="PhaG_MnhG_YufB"/>
    <property type="match status" value="1"/>
</dbReference>
<keyword evidence="2" id="KW-1133">Transmembrane helix</keyword>
<dbReference type="InterPro" id="IPR005133">
    <property type="entry name" value="PhaG_MnhG_YufB"/>
</dbReference>
<keyword evidence="2" id="KW-0812">Transmembrane</keyword>
<dbReference type="GO" id="GO:0015297">
    <property type="term" value="F:antiporter activity"/>
    <property type="evidence" value="ECO:0007669"/>
    <property type="project" value="InterPro"/>
</dbReference>
<dbReference type="EMBL" id="JAKGSI010000001">
    <property type="protein sequence ID" value="MCF4005729.1"/>
    <property type="molecule type" value="Genomic_DNA"/>
</dbReference>
<sequence length="134" mass="14425">MSTAEIIVSILAIIATLLVVTTAALLWRAPDALTRVNVLGPTTSLALPCLLIAKLVADISRHGLQVNDLIRAIIAIAGVWVICAVGSFYIARSIHGVTIVDPGSDPMTLHKKELRRETRSADLPQSPRARDQKK</sequence>